<accession>Q0EZ51</accession>
<organism evidence="2 3">
    <name type="scientific">Mariprofundus ferrooxydans PV-1</name>
    <dbReference type="NCBI Taxonomy" id="314345"/>
    <lineage>
        <taxon>Bacteria</taxon>
        <taxon>Pseudomonadati</taxon>
        <taxon>Pseudomonadota</taxon>
        <taxon>Candidatius Mariprofundia</taxon>
        <taxon>Mariprofundales</taxon>
        <taxon>Mariprofundaceae</taxon>
        <taxon>Mariprofundus</taxon>
    </lineage>
</organism>
<proteinExistence type="predicted"/>
<keyword evidence="3" id="KW-1185">Reference proteome</keyword>
<gene>
    <name evidence="2" type="ORF">SPV1_07756</name>
</gene>
<reference evidence="2 3" key="1">
    <citation type="submission" date="2006-09" db="EMBL/GenBank/DDBJ databases">
        <authorList>
            <person name="Emerson D."/>
            <person name="Ferriera S."/>
            <person name="Johnson J."/>
            <person name="Kravitz S."/>
            <person name="Halpern A."/>
            <person name="Remington K."/>
            <person name="Beeson K."/>
            <person name="Tran B."/>
            <person name="Rogers Y.-H."/>
            <person name="Friedman R."/>
            <person name="Venter J.C."/>
        </authorList>
    </citation>
    <scope>NUCLEOTIDE SEQUENCE [LARGE SCALE GENOMIC DNA]</scope>
    <source>
        <strain evidence="2 3">PV-1</strain>
    </source>
</reference>
<dbReference type="HOGENOM" id="CLU_2717621_0_0_0"/>
<comment type="caution">
    <text evidence="2">The sequence shown here is derived from an EMBL/GenBank/DDBJ whole genome shotgun (WGS) entry which is preliminary data.</text>
</comment>
<dbReference type="AlphaFoldDB" id="Q0EZ51"/>
<keyword evidence="1" id="KW-1133">Transmembrane helix</keyword>
<feature type="transmembrane region" description="Helical" evidence="1">
    <location>
        <begin position="32"/>
        <end position="57"/>
    </location>
</feature>
<evidence type="ECO:0000313" key="2">
    <source>
        <dbReference type="EMBL" id="EAU54573.1"/>
    </source>
</evidence>
<evidence type="ECO:0000313" key="3">
    <source>
        <dbReference type="Proteomes" id="UP000005297"/>
    </source>
</evidence>
<dbReference type="STRING" id="314344.AL013_00245"/>
<dbReference type="InParanoid" id="Q0EZ51"/>
<name>Q0EZ51_9PROT</name>
<dbReference type="RefSeq" id="WP_009849075.1">
    <property type="nucleotide sequence ID" value="NZ_DS022294.1"/>
</dbReference>
<protein>
    <submittedName>
        <fullName evidence="2">Uncharacterized protein</fullName>
    </submittedName>
</protein>
<dbReference type="Proteomes" id="UP000005297">
    <property type="component" value="Unassembled WGS sequence"/>
</dbReference>
<evidence type="ECO:0000256" key="1">
    <source>
        <dbReference type="SAM" id="Phobius"/>
    </source>
</evidence>
<dbReference type="EMBL" id="AATS01000007">
    <property type="protein sequence ID" value="EAU54573.1"/>
    <property type="molecule type" value="Genomic_DNA"/>
</dbReference>
<keyword evidence="1" id="KW-0812">Transmembrane</keyword>
<dbReference type="OrthoDB" id="5296478at2"/>
<sequence>MKPVHAALTGSLTGLLFGLAVCLIQNIPISDALLRMLTLTFAGGWMGVLLAWLNLLLPTHHDRNSGTQDSGA</sequence>
<keyword evidence="1" id="KW-0472">Membrane</keyword>